<evidence type="ECO:0000313" key="2">
    <source>
        <dbReference type="EMBL" id="WTU41644.1"/>
    </source>
</evidence>
<name>A0AAU2H2G3_9ACTN</name>
<proteinExistence type="predicted"/>
<dbReference type="AlphaFoldDB" id="A0AAU2H2G3"/>
<feature type="domain" description="Helix-turn-helix" evidence="1">
    <location>
        <begin position="8"/>
        <end position="57"/>
    </location>
</feature>
<dbReference type="EMBL" id="CP108253">
    <property type="protein sequence ID" value="WTU41644.1"/>
    <property type="molecule type" value="Genomic_DNA"/>
</dbReference>
<organism evidence="2">
    <name type="scientific">Streptomyces sp. NBC_00060</name>
    <dbReference type="NCBI Taxonomy" id="2975636"/>
    <lineage>
        <taxon>Bacteria</taxon>
        <taxon>Bacillati</taxon>
        <taxon>Actinomycetota</taxon>
        <taxon>Actinomycetes</taxon>
        <taxon>Kitasatosporales</taxon>
        <taxon>Streptomycetaceae</taxon>
        <taxon>Streptomyces</taxon>
    </lineage>
</organism>
<sequence>MTTAAGQLLTVQETMTRLRLGRTKVYELIRTRRLVSITEGRARRIPESSVAAYISARLEEAA</sequence>
<dbReference type="InterPro" id="IPR041657">
    <property type="entry name" value="HTH_17"/>
</dbReference>
<dbReference type="InterPro" id="IPR010093">
    <property type="entry name" value="SinI_DNA-bd"/>
</dbReference>
<accession>A0AAU2H2G3</accession>
<reference evidence="2" key="1">
    <citation type="submission" date="2022-10" db="EMBL/GenBank/DDBJ databases">
        <title>The complete genomes of actinobacterial strains from the NBC collection.</title>
        <authorList>
            <person name="Joergensen T.S."/>
            <person name="Alvarez Arevalo M."/>
            <person name="Sterndorff E.B."/>
            <person name="Faurdal D."/>
            <person name="Vuksanovic O."/>
            <person name="Mourched A.-S."/>
            <person name="Charusanti P."/>
            <person name="Shaw S."/>
            <person name="Blin K."/>
            <person name="Weber T."/>
        </authorList>
    </citation>
    <scope>NUCLEOTIDE SEQUENCE</scope>
    <source>
        <strain evidence="2">NBC_00060</strain>
    </source>
</reference>
<dbReference type="NCBIfam" id="TIGR01764">
    <property type="entry name" value="excise"/>
    <property type="match status" value="1"/>
</dbReference>
<dbReference type="Pfam" id="PF12728">
    <property type="entry name" value="HTH_17"/>
    <property type="match status" value="1"/>
</dbReference>
<dbReference type="GO" id="GO:0003677">
    <property type="term" value="F:DNA binding"/>
    <property type="evidence" value="ECO:0007669"/>
    <property type="project" value="InterPro"/>
</dbReference>
<gene>
    <name evidence="2" type="ORF">OHV25_19695</name>
</gene>
<protein>
    <submittedName>
        <fullName evidence="2">Helix-turn-helix domain-containing protein</fullName>
    </submittedName>
</protein>
<evidence type="ECO:0000259" key="1">
    <source>
        <dbReference type="Pfam" id="PF12728"/>
    </source>
</evidence>